<feature type="transmembrane region" description="Helical" evidence="1">
    <location>
        <begin position="234"/>
        <end position="264"/>
    </location>
</feature>
<dbReference type="EMBL" id="AAYG02000032">
    <property type="protein sequence ID" value="EDN76119.1"/>
    <property type="molecule type" value="Genomic_DNA"/>
</dbReference>
<dbReference type="AlphaFoldDB" id="A7B826"/>
<protein>
    <submittedName>
        <fullName evidence="2">Uncharacterized protein</fullName>
    </submittedName>
</protein>
<reference evidence="2 3" key="1">
    <citation type="submission" date="2007-04" db="EMBL/GenBank/DDBJ databases">
        <authorList>
            <person name="Fulton L."/>
            <person name="Clifton S."/>
            <person name="Fulton B."/>
            <person name="Xu J."/>
            <person name="Minx P."/>
            <person name="Pepin K.H."/>
            <person name="Johnson M."/>
            <person name="Thiruvilangam P."/>
            <person name="Bhonagiri V."/>
            <person name="Nash W.E."/>
            <person name="Mardis E.R."/>
            <person name="Wilson R.K."/>
        </authorList>
    </citation>
    <scope>NUCLEOTIDE SEQUENCE [LARGE SCALE GENOMIC DNA]</scope>
    <source>
        <strain evidence="2 3">ATCC 29149</strain>
    </source>
</reference>
<dbReference type="GO" id="GO:0140359">
    <property type="term" value="F:ABC-type transporter activity"/>
    <property type="evidence" value="ECO:0007669"/>
    <property type="project" value="InterPro"/>
</dbReference>
<feature type="transmembrane region" description="Helical" evidence="1">
    <location>
        <begin position="284"/>
        <end position="305"/>
    </location>
</feature>
<keyword evidence="1" id="KW-1133">Transmembrane helix</keyword>
<proteinExistence type="predicted"/>
<evidence type="ECO:0000256" key="1">
    <source>
        <dbReference type="SAM" id="Phobius"/>
    </source>
</evidence>
<evidence type="ECO:0000313" key="2">
    <source>
        <dbReference type="EMBL" id="EDN76119.1"/>
    </source>
</evidence>
<keyword evidence="1" id="KW-0812">Transmembrane</keyword>
<dbReference type="Pfam" id="PF12679">
    <property type="entry name" value="ABC2_membrane_2"/>
    <property type="match status" value="1"/>
</dbReference>
<dbReference type="GO" id="GO:0005886">
    <property type="term" value="C:plasma membrane"/>
    <property type="evidence" value="ECO:0007669"/>
    <property type="project" value="UniProtKB-SubCell"/>
</dbReference>
<keyword evidence="1" id="KW-0472">Membrane</keyword>
<evidence type="ECO:0000313" key="3">
    <source>
        <dbReference type="Proteomes" id="UP000004410"/>
    </source>
</evidence>
<sequence>MVLVFFVVNLLRIDLYDVVKEIKKGRDTMKTIIKRSILDYLKNPVLWIGLIIIVASMYQCLSSYLQIHYIKQNEQITQNDVALEDADVMDGYIPTSDDKERRREWEDTIKETLMDTSQNGFGFSRQEADHVMKEIQNMDVKTASEFLESQYGYYNAIYAYEDLEIHKGTAEEINHYIERKLSEHSFSWYFAKKFTDFAGLHMAFFATVLLSFLFIQDTRKNTYELLHTKPVTAIQYICGKIISGFISMLGVLVILNVIFFMLCLKTSLESGFPVTPIDFCVNSLIYIVPNLLMICCVYTITALIFKNPLPAAPVLFLHIIYSNMLTKKNDIYYMRPFSIMVRFPGRFFETHAAKMSNINQIMLVIASVILVCISVTIWKRRRVH</sequence>
<feature type="transmembrane region" description="Helical" evidence="1">
    <location>
        <begin position="45"/>
        <end position="65"/>
    </location>
</feature>
<gene>
    <name evidence="2" type="ORF">RUMGNA_03742</name>
</gene>
<dbReference type="Proteomes" id="UP000004410">
    <property type="component" value="Unassembled WGS sequence"/>
</dbReference>
<reference evidence="2 3" key="2">
    <citation type="submission" date="2007-06" db="EMBL/GenBank/DDBJ databases">
        <title>Draft genome sequence of Ruminococcus gnavus (ATCC 29149).</title>
        <authorList>
            <person name="Sudarsanam P."/>
            <person name="Ley R."/>
            <person name="Guruge J."/>
            <person name="Turnbaugh P.J."/>
            <person name="Mahowald M."/>
            <person name="Liep D."/>
            <person name="Gordon J."/>
        </authorList>
    </citation>
    <scope>NUCLEOTIDE SEQUENCE [LARGE SCALE GENOMIC DNA]</scope>
    <source>
        <strain evidence="2 3">ATCC 29149</strain>
    </source>
</reference>
<organism evidence="2 3">
    <name type="scientific">Mediterraneibacter gnavus (strain ATCC 29149 / DSM 114966 / JCM 6515 / VPI C7-9)</name>
    <name type="common">Ruminococcus gnavus</name>
    <dbReference type="NCBI Taxonomy" id="411470"/>
    <lineage>
        <taxon>Bacteria</taxon>
        <taxon>Bacillati</taxon>
        <taxon>Bacillota</taxon>
        <taxon>Clostridia</taxon>
        <taxon>Lachnospirales</taxon>
        <taxon>Lachnospiraceae</taxon>
        <taxon>Mediterraneibacter</taxon>
    </lineage>
</organism>
<dbReference type="eggNOG" id="COG1277">
    <property type="taxonomic scope" value="Bacteria"/>
</dbReference>
<name>A7B826_MEDG7</name>
<accession>A7B826</accession>
<feature type="transmembrane region" description="Helical" evidence="1">
    <location>
        <begin position="194"/>
        <end position="214"/>
    </location>
</feature>
<feature type="transmembrane region" description="Helical" evidence="1">
    <location>
        <begin position="358"/>
        <end position="378"/>
    </location>
</feature>
<comment type="caution">
    <text evidence="2">The sequence shown here is derived from an EMBL/GenBank/DDBJ whole genome shotgun (WGS) entry which is preliminary data.</text>
</comment>
<dbReference type="PaxDb" id="411470-RUMGNA_03742"/>